<dbReference type="AlphaFoldDB" id="A0A653DPF4"/>
<dbReference type="EMBL" id="CAACVG010013591">
    <property type="protein sequence ID" value="VEN62114.1"/>
    <property type="molecule type" value="Genomic_DNA"/>
</dbReference>
<dbReference type="OrthoDB" id="6784641at2759"/>
<evidence type="ECO:0000256" key="1">
    <source>
        <dbReference type="SAM" id="MobiDB-lite"/>
    </source>
</evidence>
<name>A0A653DPF4_CALMS</name>
<feature type="compositionally biased region" description="Basic residues" evidence="1">
    <location>
        <begin position="129"/>
        <end position="140"/>
    </location>
</feature>
<reference evidence="2 3" key="1">
    <citation type="submission" date="2019-01" db="EMBL/GenBank/DDBJ databases">
        <authorList>
            <person name="Sayadi A."/>
        </authorList>
    </citation>
    <scope>NUCLEOTIDE SEQUENCE [LARGE SCALE GENOMIC DNA]</scope>
</reference>
<organism evidence="2 3">
    <name type="scientific">Callosobruchus maculatus</name>
    <name type="common">Southern cowpea weevil</name>
    <name type="synonym">Pulse bruchid</name>
    <dbReference type="NCBI Taxonomy" id="64391"/>
    <lineage>
        <taxon>Eukaryota</taxon>
        <taxon>Metazoa</taxon>
        <taxon>Ecdysozoa</taxon>
        <taxon>Arthropoda</taxon>
        <taxon>Hexapoda</taxon>
        <taxon>Insecta</taxon>
        <taxon>Pterygota</taxon>
        <taxon>Neoptera</taxon>
        <taxon>Endopterygota</taxon>
        <taxon>Coleoptera</taxon>
        <taxon>Polyphaga</taxon>
        <taxon>Cucujiformia</taxon>
        <taxon>Chrysomeloidea</taxon>
        <taxon>Chrysomelidae</taxon>
        <taxon>Bruchinae</taxon>
        <taxon>Bruchini</taxon>
        <taxon>Callosobruchus</taxon>
    </lineage>
</organism>
<keyword evidence="3" id="KW-1185">Reference proteome</keyword>
<accession>A0A653DPF4</accession>
<feature type="region of interest" description="Disordered" evidence="1">
    <location>
        <begin position="192"/>
        <end position="218"/>
    </location>
</feature>
<feature type="compositionally biased region" description="Basic and acidic residues" evidence="1">
    <location>
        <begin position="110"/>
        <end position="128"/>
    </location>
</feature>
<dbReference type="Proteomes" id="UP000410492">
    <property type="component" value="Unassembled WGS sequence"/>
</dbReference>
<gene>
    <name evidence="2" type="ORF">CALMAC_LOCUS19312</name>
</gene>
<feature type="region of interest" description="Disordered" evidence="1">
    <location>
        <begin position="108"/>
        <end position="143"/>
    </location>
</feature>
<proteinExistence type="predicted"/>
<evidence type="ECO:0000313" key="2">
    <source>
        <dbReference type="EMBL" id="VEN62114.1"/>
    </source>
</evidence>
<evidence type="ECO:0000313" key="3">
    <source>
        <dbReference type="Proteomes" id="UP000410492"/>
    </source>
</evidence>
<sequence length="218" mass="25227">MYSIIRNVNQLRLPLRIAKNTLPSLCTLHHTVKHAETKTHHLNVAALQSVHKNHFKPICSKYLNGLHQTRSLCRYHQGVTGLARITFKTHLKYHRCYSFFGLSGKKKSRQLKEPRTTKDTVEEHDCINKKPKPKTKRRKATNNVETVSSTLKLTNTVNEIKKKKSLIRSHGANKISNFIFKQLDCKFCMEGKDKPKTDDKSNTETNKKLKKGINKRRT</sequence>
<feature type="compositionally biased region" description="Basic residues" evidence="1">
    <location>
        <begin position="208"/>
        <end position="218"/>
    </location>
</feature>
<protein>
    <submittedName>
        <fullName evidence="2">Uncharacterized protein</fullName>
    </submittedName>
</protein>
<feature type="compositionally biased region" description="Basic and acidic residues" evidence="1">
    <location>
        <begin position="192"/>
        <end position="207"/>
    </location>
</feature>